<proteinExistence type="predicted"/>
<accession>A0A8J2ZJN8</accession>
<keyword evidence="5" id="KW-0547">Nucleotide-binding</keyword>
<evidence type="ECO:0000256" key="6">
    <source>
        <dbReference type="ARBA" id="ARBA00022777"/>
    </source>
</evidence>
<dbReference type="PANTHER" id="PTHR41523">
    <property type="entry name" value="TWO-COMPONENT SYSTEM SENSOR PROTEIN"/>
    <property type="match status" value="1"/>
</dbReference>
<evidence type="ECO:0000259" key="8">
    <source>
        <dbReference type="SMART" id="SM00911"/>
    </source>
</evidence>
<dbReference type="EMBL" id="BMJV01000004">
    <property type="protein sequence ID" value="GGG72360.1"/>
    <property type="molecule type" value="Genomic_DNA"/>
</dbReference>
<dbReference type="Pfam" id="PF07536">
    <property type="entry name" value="HWE_HK"/>
    <property type="match status" value="1"/>
</dbReference>
<dbReference type="Gene3D" id="3.30.565.10">
    <property type="entry name" value="Histidine kinase-like ATPase, C-terminal domain"/>
    <property type="match status" value="1"/>
</dbReference>
<reference evidence="9" key="2">
    <citation type="submission" date="2020-09" db="EMBL/GenBank/DDBJ databases">
        <authorList>
            <person name="Sun Q."/>
            <person name="Zhou Y."/>
        </authorList>
    </citation>
    <scope>NUCLEOTIDE SEQUENCE</scope>
    <source>
        <strain evidence="9">CGMCC 1.15762</strain>
    </source>
</reference>
<evidence type="ECO:0000256" key="4">
    <source>
        <dbReference type="ARBA" id="ARBA00022679"/>
    </source>
</evidence>
<comment type="catalytic activity">
    <reaction evidence="1">
        <text>ATP + protein L-histidine = ADP + protein N-phospho-L-histidine.</text>
        <dbReference type="EC" id="2.7.13.3"/>
    </reaction>
</comment>
<sequence length="371" mass="39910">MADSKPQAARNAHPVLVLAPLGGDANALAECIESSGLQACCLSSATQLAKRLAAPDEPEALMVVLTHEAADADVGRILADTMNAEPEWSRLPILILASVANRPPPACAVLDREIESASYVLLERPAPPAVMVRLLGTLAGTRKRQFQTRDLLRRLEEEEKRTTFLLGELRHRVRNSLAVLRSLFKMTARTSQSVEELSVTFGERLRTLSDAHIRLANEAGGENTLATLVKDHVAPYAPDPGQVTIDGPAVRLTESVAFDLALVIHELATNAAKYGALSVPDGLVEVRWLLDNDSATLDLSWRESGGPPVQAPTRRGLGTTLISGFFASEGSAPELSYDPDGLAWLAKLPKDCFALTGDANIRGQDCQPYQS</sequence>
<dbReference type="InterPro" id="IPR036890">
    <property type="entry name" value="HATPase_C_sf"/>
</dbReference>
<evidence type="ECO:0000256" key="5">
    <source>
        <dbReference type="ARBA" id="ARBA00022741"/>
    </source>
</evidence>
<dbReference type="InterPro" id="IPR011102">
    <property type="entry name" value="Sig_transdc_His_kinase_HWE"/>
</dbReference>
<organism evidence="9 10">
    <name type="scientific">Salipiger pallidus</name>
    <dbReference type="NCBI Taxonomy" id="1775170"/>
    <lineage>
        <taxon>Bacteria</taxon>
        <taxon>Pseudomonadati</taxon>
        <taxon>Pseudomonadota</taxon>
        <taxon>Alphaproteobacteria</taxon>
        <taxon>Rhodobacterales</taxon>
        <taxon>Roseobacteraceae</taxon>
        <taxon>Salipiger</taxon>
    </lineage>
</organism>
<name>A0A8J2ZJN8_9RHOB</name>
<keyword evidence="6 9" id="KW-0418">Kinase</keyword>
<feature type="domain" description="Signal transduction histidine kinase HWE region" evidence="8">
    <location>
        <begin position="168"/>
        <end position="249"/>
    </location>
</feature>
<dbReference type="Proteomes" id="UP000617145">
    <property type="component" value="Unassembled WGS sequence"/>
</dbReference>
<evidence type="ECO:0000256" key="7">
    <source>
        <dbReference type="ARBA" id="ARBA00022840"/>
    </source>
</evidence>
<keyword evidence="10" id="KW-1185">Reference proteome</keyword>
<evidence type="ECO:0000313" key="9">
    <source>
        <dbReference type="EMBL" id="GGG72360.1"/>
    </source>
</evidence>
<gene>
    <name evidence="9" type="ORF">GCM10011415_20500</name>
</gene>
<reference evidence="9" key="1">
    <citation type="journal article" date="2014" name="Int. J. Syst. Evol. Microbiol.">
        <title>Complete genome sequence of Corynebacterium casei LMG S-19264T (=DSM 44701T), isolated from a smear-ripened cheese.</title>
        <authorList>
            <consortium name="US DOE Joint Genome Institute (JGI-PGF)"/>
            <person name="Walter F."/>
            <person name="Albersmeier A."/>
            <person name="Kalinowski J."/>
            <person name="Ruckert C."/>
        </authorList>
    </citation>
    <scope>NUCLEOTIDE SEQUENCE</scope>
    <source>
        <strain evidence="9">CGMCC 1.15762</strain>
    </source>
</reference>
<dbReference type="GO" id="GO:0005524">
    <property type="term" value="F:ATP binding"/>
    <property type="evidence" value="ECO:0007669"/>
    <property type="project" value="UniProtKB-KW"/>
</dbReference>
<evidence type="ECO:0000256" key="1">
    <source>
        <dbReference type="ARBA" id="ARBA00000085"/>
    </source>
</evidence>
<evidence type="ECO:0000313" key="10">
    <source>
        <dbReference type="Proteomes" id="UP000617145"/>
    </source>
</evidence>
<dbReference type="GO" id="GO:0004673">
    <property type="term" value="F:protein histidine kinase activity"/>
    <property type="evidence" value="ECO:0007669"/>
    <property type="project" value="UniProtKB-EC"/>
</dbReference>
<dbReference type="PANTHER" id="PTHR41523:SF8">
    <property type="entry name" value="ETHYLENE RESPONSE SENSOR PROTEIN"/>
    <property type="match status" value="1"/>
</dbReference>
<dbReference type="SUPFAM" id="SSF55874">
    <property type="entry name" value="ATPase domain of HSP90 chaperone/DNA topoisomerase II/histidine kinase"/>
    <property type="match status" value="1"/>
</dbReference>
<dbReference type="AlphaFoldDB" id="A0A8J2ZJN8"/>
<keyword evidence="4" id="KW-0808">Transferase</keyword>
<dbReference type="EC" id="2.7.13.3" evidence="2"/>
<evidence type="ECO:0000256" key="3">
    <source>
        <dbReference type="ARBA" id="ARBA00022553"/>
    </source>
</evidence>
<evidence type="ECO:0000256" key="2">
    <source>
        <dbReference type="ARBA" id="ARBA00012438"/>
    </source>
</evidence>
<keyword evidence="7" id="KW-0067">ATP-binding</keyword>
<keyword evidence="3" id="KW-0597">Phosphoprotein</keyword>
<protein>
    <recommendedName>
        <fullName evidence="2">histidine kinase</fullName>
        <ecNumber evidence="2">2.7.13.3</ecNumber>
    </recommendedName>
</protein>
<dbReference type="SMART" id="SM00911">
    <property type="entry name" value="HWE_HK"/>
    <property type="match status" value="1"/>
</dbReference>
<comment type="caution">
    <text evidence="9">The sequence shown here is derived from an EMBL/GenBank/DDBJ whole genome shotgun (WGS) entry which is preliminary data.</text>
</comment>